<organism evidence="2 3">
    <name type="scientific">Erysipelothrix inopinata</name>
    <dbReference type="NCBI Taxonomy" id="225084"/>
    <lineage>
        <taxon>Bacteria</taxon>
        <taxon>Bacillati</taxon>
        <taxon>Bacillota</taxon>
        <taxon>Erysipelotrichia</taxon>
        <taxon>Erysipelotrichales</taxon>
        <taxon>Erysipelotrichaceae</taxon>
        <taxon>Erysipelothrix</taxon>
    </lineage>
</organism>
<dbReference type="KEGG" id="eio:H9L01_08990"/>
<keyword evidence="3" id="KW-1185">Reference proteome</keyword>
<dbReference type="SMART" id="SM00331">
    <property type="entry name" value="PP2C_SIG"/>
    <property type="match status" value="1"/>
</dbReference>
<sequence>MKYTSISEIGLIRSNNQDSATVIENENALLAVVCDGIGGANAGEVASNMVKSLLKESFLEKGSFKSIEEVRKWFVSEIKHINKTTFHESLVVKHYSGMGTTLAALVVLGTEVVGFNIGDSRIYSLHDGKLECLSHDQTYAYEMYLRNEIDFNEIDTHPKRNVLMNAVGIDEDVKFEIIQITEPWDYLMISSDGLHGYVPFEKIQETFKLNDILSIRQELLKLSYEAGGYDNISIVLIEGDRDE</sequence>
<evidence type="ECO:0000259" key="1">
    <source>
        <dbReference type="PROSITE" id="PS51746"/>
    </source>
</evidence>
<dbReference type="Gene3D" id="3.60.40.10">
    <property type="entry name" value="PPM-type phosphatase domain"/>
    <property type="match status" value="1"/>
</dbReference>
<dbReference type="SMART" id="SM00332">
    <property type="entry name" value="PP2Cc"/>
    <property type="match status" value="1"/>
</dbReference>
<dbReference type="Proteomes" id="UP000515928">
    <property type="component" value="Chromosome"/>
</dbReference>
<name>A0A7G9RY19_9FIRM</name>
<dbReference type="SUPFAM" id="SSF81606">
    <property type="entry name" value="PP2C-like"/>
    <property type="match status" value="1"/>
</dbReference>
<proteinExistence type="predicted"/>
<evidence type="ECO:0000313" key="2">
    <source>
        <dbReference type="EMBL" id="QNN60494.1"/>
    </source>
</evidence>
<protein>
    <submittedName>
        <fullName evidence="2">Serine/threonine-protein phosphatase</fullName>
    </submittedName>
</protein>
<dbReference type="AlphaFoldDB" id="A0A7G9RY19"/>
<accession>A0A7G9RY19</accession>
<evidence type="ECO:0000313" key="3">
    <source>
        <dbReference type="Proteomes" id="UP000515928"/>
    </source>
</evidence>
<dbReference type="PROSITE" id="PS51746">
    <property type="entry name" value="PPM_2"/>
    <property type="match status" value="1"/>
</dbReference>
<reference evidence="2 3" key="1">
    <citation type="submission" date="2020-08" db="EMBL/GenBank/DDBJ databases">
        <title>Genome sequence of Erysipelothrix inopinata DSM 15511T.</title>
        <authorList>
            <person name="Hyun D.-W."/>
            <person name="Bae J.-W."/>
        </authorList>
    </citation>
    <scope>NUCLEOTIDE SEQUENCE [LARGE SCALE GENOMIC DNA]</scope>
    <source>
        <strain evidence="2 3">DSM 15511</strain>
    </source>
</reference>
<dbReference type="EMBL" id="CP060715">
    <property type="protein sequence ID" value="QNN60494.1"/>
    <property type="molecule type" value="Genomic_DNA"/>
</dbReference>
<dbReference type="CDD" id="cd00143">
    <property type="entry name" value="PP2Cc"/>
    <property type="match status" value="1"/>
</dbReference>
<dbReference type="InterPro" id="IPR036457">
    <property type="entry name" value="PPM-type-like_dom_sf"/>
</dbReference>
<gene>
    <name evidence="2" type="ORF">H9L01_08990</name>
</gene>
<dbReference type="InterPro" id="IPR001932">
    <property type="entry name" value="PPM-type_phosphatase-like_dom"/>
</dbReference>
<feature type="domain" description="PPM-type phosphatase" evidence="1">
    <location>
        <begin position="2"/>
        <end position="239"/>
    </location>
</feature>
<dbReference type="Pfam" id="PF13672">
    <property type="entry name" value="PP2C_2"/>
    <property type="match status" value="1"/>
</dbReference>
<dbReference type="RefSeq" id="WP_187533622.1">
    <property type="nucleotide sequence ID" value="NZ_CBCSHU010000010.1"/>
</dbReference>